<evidence type="ECO:0000313" key="10">
    <source>
        <dbReference type="Proteomes" id="UP000285744"/>
    </source>
</evidence>
<keyword evidence="1 5" id="KW-0489">Methyltransferase</keyword>
<evidence type="ECO:0000256" key="2">
    <source>
        <dbReference type="ARBA" id="ARBA00022679"/>
    </source>
</evidence>
<dbReference type="PANTHER" id="PTHR10629">
    <property type="entry name" value="CYTOSINE-SPECIFIC METHYLTRANSFERASE"/>
    <property type="match status" value="1"/>
</dbReference>
<dbReference type="NCBIfam" id="TIGR00675">
    <property type="entry name" value="dcm"/>
    <property type="match status" value="1"/>
</dbReference>
<dbReference type="Pfam" id="PF00145">
    <property type="entry name" value="DNA_methylase"/>
    <property type="match status" value="1"/>
</dbReference>
<accession>A0A420F4X4</accession>
<keyword evidence="4" id="KW-0680">Restriction system</keyword>
<dbReference type="EC" id="2.1.1.37" evidence="7"/>
<evidence type="ECO:0000256" key="4">
    <source>
        <dbReference type="ARBA" id="ARBA00022747"/>
    </source>
</evidence>
<dbReference type="PROSITE" id="PS51679">
    <property type="entry name" value="SAM_MT_C5"/>
    <property type="match status" value="1"/>
</dbReference>
<evidence type="ECO:0000256" key="3">
    <source>
        <dbReference type="ARBA" id="ARBA00022691"/>
    </source>
</evidence>
<evidence type="ECO:0000256" key="8">
    <source>
        <dbReference type="SAM" id="MobiDB-lite"/>
    </source>
</evidence>
<feature type="active site" evidence="5">
    <location>
        <position position="90"/>
    </location>
</feature>
<feature type="region of interest" description="Disordered" evidence="8">
    <location>
        <begin position="414"/>
        <end position="434"/>
    </location>
</feature>
<dbReference type="AlphaFoldDB" id="A0A420F4X4"/>
<dbReference type="RefSeq" id="WP_120327457.1">
    <property type="nucleotide sequence ID" value="NZ_RAQQ01000004.1"/>
</dbReference>
<evidence type="ECO:0000313" key="9">
    <source>
        <dbReference type="EMBL" id="RKF27967.1"/>
    </source>
</evidence>
<dbReference type="GO" id="GO:0032259">
    <property type="term" value="P:methylation"/>
    <property type="evidence" value="ECO:0007669"/>
    <property type="project" value="UniProtKB-KW"/>
</dbReference>
<reference evidence="9 10" key="1">
    <citation type="journal article" date="2018" name="Int. J. Syst. Evol. Microbiol.">
        <title>Micromonospora globbae sp. nov., an endophytic actinomycete isolated from roots of Globba winitii C. H. Wright.</title>
        <authorList>
            <person name="Kuncharoen N."/>
            <person name="Pittayakhajonwut P."/>
            <person name="Tanasupawat S."/>
        </authorList>
    </citation>
    <scope>NUCLEOTIDE SEQUENCE [LARGE SCALE GENOMIC DNA]</scope>
    <source>
        <strain evidence="9 10">WPS1-2</strain>
    </source>
</reference>
<evidence type="ECO:0000256" key="6">
    <source>
        <dbReference type="RuleBase" id="RU000416"/>
    </source>
</evidence>
<evidence type="ECO:0000256" key="7">
    <source>
        <dbReference type="RuleBase" id="RU000417"/>
    </source>
</evidence>
<dbReference type="PANTHER" id="PTHR10629:SF52">
    <property type="entry name" value="DNA (CYTOSINE-5)-METHYLTRANSFERASE 1"/>
    <property type="match status" value="1"/>
</dbReference>
<dbReference type="PROSITE" id="PS00094">
    <property type="entry name" value="C5_MTASE_1"/>
    <property type="match status" value="1"/>
</dbReference>
<dbReference type="InterPro" id="IPR001525">
    <property type="entry name" value="C5_MeTfrase"/>
</dbReference>
<evidence type="ECO:0000256" key="5">
    <source>
        <dbReference type="PROSITE-ProRule" id="PRU01016"/>
    </source>
</evidence>
<dbReference type="Gene3D" id="3.40.50.150">
    <property type="entry name" value="Vaccinia Virus protein VP39"/>
    <property type="match status" value="1"/>
</dbReference>
<evidence type="ECO:0000256" key="1">
    <source>
        <dbReference type="ARBA" id="ARBA00022603"/>
    </source>
</evidence>
<dbReference type="EMBL" id="RAQQ01000004">
    <property type="protein sequence ID" value="RKF27967.1"/>
    <property type="molecule type" value="Genomic_DNA"/>
</dbReference>
<dbReference type="InterPro" id="IPR050390">
    <property type="entry name" value="C5-Methyltransferase"/>
</dbReference>
<dbReference type="Proteomes" id="UP000285744">
    <property type="component" value="Unassembled WGS sequence"/>
</dbReference>
<proteinExistence type="inferred from homology"/>
<name>A0A420F4X4_9ACTN</name>
<gene>
    <name evidence="9" type="ORF">D7I43_06320</name>
</gene>
<dbReference type="GO" id="GO:0003886">
    <property type="term" value="F:DNA (cytosine-5-)-methyltransferase activity"/>
    <property type="evidence" value="ECO:0007669"/>
    <property type="project" value="UniProtKB-EC"/>
</dbReference>
<comment type="catalytic activity">
    <reaction evidence="7">
        <text>a 2'-deoxycytidine in DNA + S-adenosyl-L-methionine = a 5-methyl-2'-deoxycytidine in DNA + S-adenosyl-L-homocysteine + H(+)</text>
        <dbReference type="Rhea" id="RHEA:13681"/>
        <dbReference type="Rhea" id="RHEA-COMP:11369"/>
        <dbReference type="Rhea" id="RHEA-COMP:11370"/>
        <dbReference type="ChEBI" id="CHEBI:15378"/>
        <dbReference type="ChEBI" id="CHEBI:57856"/>
        <dbReference type="ChEBI" id="CHEBI:59789"/>
        <dbReference type="ChEBI" id="CHEBI:85452"/>
        <dbReference type="ChEBI" id="CHEBI:85454"/>
        <dbReference type="EC" id="2.1.1.37"/>
    </reaction>
</comment>
<dbReference type="InterPro" id="IPR018117">
    <property type="entry name" value="C5_DNA_meth_AS"/>
</dbReference>
<protein>
    <recommendedName>
        <fullName evidence="7">Cytosine-specific methyltransferase</fullName>
        <ecNumber evidence="7">2.1.1.37</ecNumber>
    </recommendedName>
</protein>
<dbReference type="SUPFAM" id="SSF53335">
    <property type="entry name" value="S-adenosyl-L-methionine-dependent methyltransferases"/>
    <property type="match status" value="1"/>
</dbReference>
<dbReference type="Gene3D" id="3.90.120.10">
    <property type="entry name" value="DNA Methylase, subunit A, domain 2"/>
    <property type="match status" value="1"/>
</dbReference>
<organism evidence="9 10">
    <name type="scientific">Micromonospora globbae</name>
    <dbReference type="NCBI Taxonomy" id="1894969"/>
    <lineage>
        <taxon>Bacteria</taxon>
        <taxon>Bacillati</taxon>
        <taxon>Actinomycetota</taxon>
        <taxon>Actinomycetes</taxon>
        <taxon>Micromonosporales</taxon>
        <taxon>Micromonosporaceae</taxon>
        <taxon>Micromonospora</taxon>
    </lineage>
</organism>
<keyword evidence="2 5" id="KW-0808">Transferase</keyword>
<dbReference type="InterPro" id="IPR029063">
    <property type="entry name" value="SAM-dependent_MTases_sf"/>
</dbReference>
<sequence length="434" mass="49212">MARYSAVSLFSGCGGFCEGVRLAGFEVRAAVELDRYAAQTYRANFPEVPLYEGDVHHFMNPESESWVAESERFPAFEPEEVDLLFGGPPCQGYSQIGTRILDDPRNELYLQYIRVLTALRPKVFVMENVPNMLLLAKGRFKREVLKAFADAGYSNSDVEVVAASDYGVPQLRKRAMFVGVRDGQRLGMPVKDFVVHALKEEQQPVQTVWDALGDLPEKTAVHYESLPYPATRLRNDILDEMRIDRDGRWYTAEGKAKAGRGEKARLHNHHTKEIQERRQKLIAYLKPGDKGDTLPKEIWNGLRPEKWRRLPLDRPAYTILAQMHRDLSEWVHPRYERWITVREAARLQSFHDGFVFHSSEWQMLKQIGNAVPPLLARAVASAAGKILKELDKPQELGSIRIPHQADLLHDLSSGPAAASTEKNAQVEGADRVFA</sequence>
<dbReference type="PRINTS" id="PR00105">
    <property type="entry name" value="C5METTRFRASE"/>
</dbReference>
<keyword evidence="3 5" id="KW-0949">S-adenosyl-L-methionine</keyword>
<dbReference type="OrthoDB" id="9813719at2"/>
<comment type="caution">
    <text evidence="9">The sequence shown here is derived from an EMBL/GenBank/DDBJ whole genome shotgun (WGS) entry which is preliminary data.</text>
</comment>
<dbReference type="GO" id="GO:0009307">
    <property type="term" value="P:DNA restriction-modification system"/>
    <property type="evidence" value="ECO:0007669"/>
    <property type="project" value="UniProtKB-KW"/>
</dbReference>
<comment type="similarity">
    <text evidence="5 6">Belongs to the class I-like SAM-binding methyltransferase superfamily. C5-methyltransferase family.</text>
</comment>